<sequence length="93" mass="10154">MHTDWNHHPLKNGVSLAELIQKSIQSKRLKPGLSGDQSGFLFPVSFIHEQEFNLAIFISVTVLSLVDAAPSKGSTKASLKKKQTCAKDCANAF</sequence>
<organism evidence="1">
    <name type="scientific">Dendroctonus ponderosae</name>
    <name type="common">Mountain pine beetle</name>
    <dbReference type="NCBI Taxonomy" id="77166"/>
    <lineage>
        <taxon>Eukaryota</taxon>
        <taxon>Metazoa</taxon>
        <taxon>Ecdysozoa</taxon>
        <taxon>Arthropoda</taxon>
        <taxon>Hexapoda</taxon>
        <taxon>Insecta</taxon>
        <taxon>Pterygota</taxon>
        <taxon>Neoptera</taxon>
        <taxon>Endopterygota</taxon>
        <taxon>Coleoptera</taxon>
        <taxon>Polyphaga</taxon>
        <taxon>Cucujiformia</taxon>
        <taxon>Curculionidae</taxon>
        <taxon>Scolytinae</taxon>
        <taxon>Dendroctonus</taxon>
    </lineage>
</organism>
<proteinExistence type="predicted"/>
<accession>N6T305</accession>
<dbReference type="AlphaFoldDB" id="N6T305"/>
<feature type="non-terminal residue" evidence="1">
    <location>
        <position position="1"/>
    </location>
</feature>
<dbReference type="HOGENOM" id="CLU_2401910_0_0_1"/>
<reference evidence="1" key="1">
    <citation type="journal article" date="2013" name="Genome Biol.">
        <title>Draft genome of the mountain pine beetle, Dendroctonus ponderosae Hopkins, a major forest pest.</title>
        <authorList>
            <person name="Keeling C.I."/>
            <person name="Yuen M.M."/>
            <person name="Liao N.Y."/>
            <person name="Docking T.R."/>
            <person name="Chan S.K."/>
            <person name="Taylor G.A."/>
            <person name="Palmquist D.L."/>
            <person name="Jackman S.D."/>
            <person name="Nguyen A."/>
            <person name="Li M."/>
            <person name="Henderson H."/>
            <person name="Janes J.K."/>
            <person name="Zhao Y."/>
            <person name="Pandoh P."/>
            <person name="Moore R."/>
            <person name="Sperling F.A."/>
            <person name="Huber D.P."/>
            <person name="Birol I."/>
            <person name="Jones S.J."/>
            <person name="Bohlmann J."/>
        </authorList>
    </citation>
    <scope>NUCLEOTIDE SEQUENCE</scope>
</reference>
<protein>
    <submittedName>
        <fullName evidence="1">Uncharacterized protein</fullName>
    </submittedName>
</protein>
<gene>
    <name evidence="1" type="ORF">YQE_08944</name>
</gene>
<name>N6T305_DENPD</name>
<dbReference type="EMBL" id="KB741050">
    <property type="protein sequence ID" value="ENN74499.1"/>
    <property type="molecule type" value="Genomic_DNA"/>
</dbReference>
<evidence type="ECO:0000313" key="1">
    <source>
        <dbReference type="EMBL" id="ENN74499.1"/>
    </source>
</evidence>